<feature type="region of interest" description="Disordered" evidence="1">
    <location>
        <begin position="202"/>
        <end position="231"/>
    </location>
</feature>
<evidence type="ECO:0000313" key="2">
    <source>
        <dbReference type="EMBL" id="KAJ7340610.1"/>
    </source>
</evidence>
<gene>
    <name evidence="2" type="ORF">DFH08DRAFT_963483</name>
</gene>
<dbReference type="AlphaFoldDB" id="A0AAD6ZVT5"/>
<proteinExistence type="predicted"/>
<name>A0AAD6ZVT5_9AGAR</name>
<sequence length="231" mass="24982">MVPLLDTSCPLGDSQAPVHVALAPRPSHACCMIQAPPYDRVCAALVAGLDHTLDSQCTYERVSLHLPLLSPSLVAPTLPHPSRHPFLSSFPISALIRSCFPSPLRVGPSRRSLPAHRTIAHPRRSTCCADVYPHECDAKPALHAPASAPCARSPLLFLPLSRLPHLFLTSYSPPALPLPAPYASPLPPLLPLHLFPYATGHTPPHHHSLPPLPSPSSDRNEQYTPIHTQSK</sequence>
<organism evidence="2 3">
    <name type="scientific">Mycena albidolilacea</name>
    <dbReference type="NCBI Taxonomy" id="1033008"/>
    <lineage>
        <taxon>Eukaryota</taxon>
        <taxon>Fungi</taxon>
        <taxon>Dikarya</taxon>
        <taxon>Basidiomycota</taxon>
        <taxon>Agaricomycotina</taxon>
        <taxon>Agaricomycetes</taxon>
        <taxon>Agaricomycetidae</taxon>
        <taxon>Agaricales</taxon>
        <taxon>Marasmiineae</taxon>
        <taxon>Mycenaceae</taxon>
        <taxon>Mycena</taxon>
    </lineage>
</organism>
<keyword evidence="3" id="KW-1185">Reference proteome</keyword>
<evidence type="ECO:0000256" key="1">
    <source>
        <dbReference type="SAM" id="MobiDB-lite"/>
    </source>
</evidence>
<dbReference type="Proteomes" id="UP001218218">
    <property type="component" value="Unassembled WGS sequence"/>
</dbReference>
<feature type="compositionally biased region" description="Polar residues" evidence="1">
    <location>
        <begin position="222"/>
        <end position="231"/>
    </location>
</feature>
<evidence type="ECO:0000313" key="3">
    <source>
        <dbReference type="Proteomes" id="UP001218218"/>
    </source>
</evidence>
<comment type="caution">
    <text evidence="2">The sequence shown here is derived from an EMBL/GenBank/DDBJ whole genome shotgun (WGS) entry which is preliminary data.</text>
</comment>
<reference evidence="2" key="1">
    <citation type="submission" date="2023-03" db="EMBL/GenBank/DDBJ databases">
        <title>Massive genome expansion in bonnet fungi (Mycena s.s.) driven by repeated elements and novel gene families across ecological guilds.</title>
        <authorList>
            <consortium name="Lawrence Berkeley National Laboratory"/>
            <person name="Harder C.B."/>
            <person name="Miyauchi S."/>
            <person name="Viragh M."/>
            <person name="Kuo A."/>
            <person name="Thoen E."/>
            <person name="Andreopoulos B."/>
            <person name="Lu D."/>
            <person name="Skrede I."/>
            <person name="Drula E."/>
            <person name="Henrissat B."/>
            <person name="Morin E."/>
            <person name="Kohler A."/>
            <person name="Barry K."/>
            <person name="LaButti K."/>
            <person name="Morin E."/>
            <person name="Salamov A."/>
            <person name="Lipzen A."/>
            <person name="Mereny Z."/>
            <person name="Hegedus B."/>
            <person name="Baldrian P."/>
            <person name="Stursova M."/>
            <person name="Weitz H."/>
            <person name="Taylor A."/>
            <person name="Grigoriev I.V."/>
            <person name="Nagy L.G."/>
            <person name="Martin F."/>
            <person name="Kauserud H."/>
        </authorList>
    </citation>
    <scope>NUCLEOTIDE SEQUENCE</scope>
    <source>
        <strain evidence="2">CBHHK002</strain>
    </source>
</reference>
<accession>A0AAD6ZVT5</accession>
<protein>
    <submittedName>
        <fullName evidence="2">Uncharacterized protein</fullName>
    </submittedName>
</protein>
<dbReference type="EMBL" id="JARIHO010000026">
    <property type="protein sequence ID" value="KAJ7340610.1"/>
    <property type="molecule type" value="Genomic_DNA"/>
</dbReference>